<dbReference type="Gene3D" id="3.40.30.10">
    <property type="entry name" value="Glutaredoxin"/>
    <property type="match status" value="1"/>
</dbReference>
<reference evidence="4" key="1">
    <citation type="submission" date="2021-11" db="EMBL/GenBank/DDBJ databases">
        <authorList>
            <person name="Qingchun L."/>
            <person name="Dong Z."/>
            <person name="Zongwei Q."/>
            <person name="Jia Z."/>
            <person name="Duotao L."/>
        </authorList>
    </citation>
    <scope>NUCLEOTIDE SEQUENCE</scope>
    <source>
        <strain evidence="4">WLY-B-L2</strain>
    </source>
</reference>
<dbReference type="PANTHER" id="PTHR45663:SF11">
    <property type="entry name" value="GEO12009P1"/>
    <property type="match status" value="1"/>
</dbReference>
<dbReference type="InterPro" id="IPR013766">
    <property type="entry name" value="Thioredoxin_domain"/>
</dbReference>
<dbReference type="EMBL" id="JAJJPB010000023">
    <property type="protein sequence ID" value="MCC9296103.1"/>
    <property type="molecule type" value="Genomic_DNA"/>
</dbReference>
<evidence type="ECO:0000256" key="2">
    <source>
        <dbReference type="ARBA" id="ARBA00023284"/>
    </source>
</evidence>
<organism evidence="4 5">
    <name type="scientific">Clostridium aromativorans</name>
    <dbReference type="NCBI Taxonomy" id="2836848"/>
    <lineage>
        <taxon>Bacteria</taxon>
        <taxon>Bacillati</taxon>
        <taxon>Bacillota</taxon>
        <taxon>Clostridia</taxon>
        <taxon>Eubacteriales</taxon>
        <taxon>Clostridiaceae</taxon>
        <taxon>Clostridium</taxon>
    </lineage>
</organism>
<evidence type="ECO:0000256" key="1">
    <source>
        <dbReference type="ARBA" id="ARBA00008987"/>
    </source>
</evidence>
<protein>
    <submittedName>
        <fullName evidence="4">Thioredoxin</fullName>
    </submittedName>
</protein>
<dbReference type="Pfam" id="PF00085">
    <property type="entry name" value="Thioredoxin"/>
    <property type="match status" value="1"/>
</dbReference>
<evidence type="ECO:0000259" key="3">
    <source>
        <dbReference type="PROSITE" id="PS51352"/>
    </source>
</evidence>
<comment type="similarity">
    <text evidence="1">Belongs to the thioredoxin family.</text>
</comment>
<keyword evidence="5" id="KW-1185">Reference proteome</keyword>
<dbReference type="RefSeq" id="WP_229981830.1">
    <property type="nucleotide sequence ID" value="NZ_JAJJPB010000023.1"/>
</dbReference>
<dbReference type="PANTHER" id="PTHR45663">
    <property type="entry name" value="GEO12009P1"/>
    <property type="match status" value="1"/>
</dbReference>
<evidence type="ECO:0000313" key="5">
    <source>
        <dbReference type="Proteomes" id="UP001165422"/>
    </source>
</evidence>
<dbReference type="CDD" id="cd02947">
    <property type="entry name" value="TRX_family"/>
    <property type="match status" value="1"/>
</dbReference>
<dbReference type="PROSITE" id="PS51352">
    <property type="entry name" value="THIOREDOXIN_2"/>
    <property type="match status" value="1"/>
</dbReference>
<evidence type="ECO:0000313" key="4">
    <source>
        <dbReference type="EMBL" id="MCC9296103.1"/>
    </source>
</evidence>
<feature type="domain" description="Thioredoxin" evidence="3">
    <location>
        <begin position="1"/>
        <end position="111"/>
    </location>
</feature>
<comment type="caution">
    <text evidence="4">The sequence shown here is derived from an EMBL/GenBank/DDBJ whole genome shotgun (WGS) entry which is preliminary data.</text>
</comment>
<dbReference type="SUPFAM" id="SSF52833">
    <property type="entry name" value="Thioredoxin-like"/>
    <property type="match status" value="1"/>
</dbReference>
<name>A0ABS8NBL2_9CLOT</name>
<gene>
    <name evidence="4" type="ORF">LN736_14680</name>
</gene>
<accession>A0ABS8NBL2</accession>
<keyword evidence="2" id="KW-0676">Redox-active center</keyword>
<dbReference type="Proteomes" id="UP001165422">
    <property type="component" value="Unassembled WGS sequence"/>
</dbReference>
<sequence>MDKSSILSIDEKNFDSFTFDSDTPAIVFFNADRCGACKMLHPILEKMAEEYSDRLNIYSVDVDKHELLVQRFRLSGIPTILIFKDGEAARKITGFRSKEVLDKIIIHYLRNDFYVKENIKKQFYHTKI</sequence>
<proteinExistence type="inferred from homology"/>
<dbReference type="InterPro" id="IPR036249">
    <property type="entry name" value="Thioredoxin-like_sf"/>
</dbReference>